<name>A0ABT9FTL5_9BACL</name>
<gene>
    <name evidence="2" type="ORF">OIN60_15015</name>
</gene>
<accession>A0ABT9FTL5</accession>
<dbReference type="Proteomes" id="UP001241848">
    <property type="component" value="Unassembled WGS sequence"/>
</dbReference>
<proteinExistence type="predicted"/>
<evidence type="ECO:0000313" key="2">
    <source>
        <dbReference type="EMBL" id="MDP4098069.1"/>
    </source>
</evidence>
<comment type="caution">
    <text evidence="2">The sequence shown here is derived from an EMBL/GenBank/DDBJ whole genome shotgun (WGS) entry which is preliminary data.</text>
</comment>
<dbReference type="RefSeq" id="WP_305755685.1">
    <property type="nucleotide sequence ID" value="NZ_JAPCKK010000017.1"/>
</dbReference>
<reference evidence="2 3" key="1">
    <citation type="submission" date="2022-10" db="EMBL/GenBank/DDBJ databases">
        <title>Paenibacillus description and whole genome data of maize root bacterial community.</title>
        <authorList>
            <person name="Marton D."/>
            <person name="Farkas M."/>
            <person name="Cserhati M."/>
        </authorList>
    </citation>
    <scope>NUCLEOTIDE SEQUENCE [LARGE SCALE GENOMIC DNA]</scope>
    <source>
        <strain evidence="2 3">P96</strain>
    </source>
</reference>
<keyword evidence="1" id="KW-0732">Signal</keyword>
<protein>
    <submittedName>
        <fullName evidence="2">Uncharacterized protein</fullName>
    </submittedName>
</protein>
<keyword evidence="3" id="KW-1185">Reference proteome</keyword>
<feature type="chain" id="PRO_5046470409" evidence="1">
    <location>
        <begin position="21"/>
        <end position="173"/>
    </location>
</feature>
<evidence type="ECO:0000256" key="1">
    <source>
        <dbReference type="SAM" id="SignalP"/>
    </source>
</evidence>
<sequence length="173" mass="18931">MMIAQLLMLAGLLSPFPGTSADPAAASPQVTGNVAQAVAGVREQSPAITQFTSLNGISLDDRKEDVLRKKGKPREVSEDWLLHSTEYHYADAVVGIRDGYVYYVHVDPGAMRVQVNDQWLPLDRRTLEQKLGGTQFTAEDGDVYVRGHKAIKVYTNPATGGLRAVELFDESSQ</sequence>
<evidence type="ECO:0000313" key="3">
    <source>
        <dbReference type="Proteomes" id="UP001241848"/>
    </source>
</evidence>
<dbReference type="EMBL" id="JAPCKK010000017">
    <property type="protein sequence ID" value="MDP4098069.1"/>
    <property type="molecule type" value="Genomic_DNA"/>
</dbReference>
<organism evidence="2 3">
    <name type="scientific">Paenibacillus zeirhizosphaerae</name>
    <dbReference type="NCBI Taxonomy" id="2987519"/>
    <lineage>
        <taxon>Bacteria</taxon>
        <taxon>Bacillati</taxon>
        <taxon>Bacillota</taxon>
        <taxon>Bacilli</taxon>
        <taxon>Bacillales</taxon>
        <taxon>Paenibacillaceae</taxon>
        <taxon>Paenibacillus</taxon>
    </lineage>
</organism>
<feature type="signal peptide" evidence="1">
    <location>
        <begin position="1"/>
        <end position="20"/>
    </location>
</feature>